<name>A0ABX2LMP6_9STAP</name>
<dbReference type="InterPro" id="IPR006528">
    <property type="entry name" value="Phage_head_morphogenesis_dom"/>
</dbReference>
<evidence type="ECO:0000259" key="1">
    <source>
        <dbReference type="Pfam" id="PF04233"/>
    </source>
</evidence>
<dbReference type="Proteomes" id="UP000610527">
    <property type="component" value="Unassembled WGS sequence"/>
</dbReference>
<reference evidence="2 3" key="1">
    <citation type="submission" date="2020-06" db="EMBL/GenBank/DDBJ databases">
        <title>Staphylococcus borealis sp. nov. -A novel member of the Staphylococcaceae family isolated from skin and blood in humans.</title>
        <authorList>
            <person name="Pain M."/>
            <person name="Wolden R."/>
            <person name="Jaen-Luchoro D."/>
            <person name="Salva-Serra F."/>
            <person name="Iglesias B.P."/>
            <person name="Karlsson R."/>
            <person name="Klingenberg C."/>
            <person name="Cavanagh J.P."/>
        </authorList>
    </citation>
    <scope>NUCLEOTIDE SEQUENCE [LARGE SCALE GENOMIC DNA]</scope>
    <source>
        <strain evidence="2 3">58-22</strain>
    </source>
</reference>
<sequence length="347" mass="40565">MVVSKLKKKNIKITSLFDLDNYINSLMKATFKVLDVVFLRVLKLVLKEVENLLKTHAKPDKLQTWTEINKHKRLKKMLKRVSQMASKEYSKVSKEIEEMQHIIYSEEHNAKIFLTEKETQKEIDFDVPSEKEIQKAIEQPIDKIKLNETLERHRKQVIKNIQKCITEGLLKGDDYSTIANEIMKEKYQVEPWEALYDHTKPYIENKINMAKSQALRVARTELARAKSQALLDSAQVIKDNGLDIKKRWHATLDTRTRHDHRTLDGQVKELDEPFKINGCVGHAPVLFVGPNSASENINCRCTLLTFVDEDELPTSRRARDDEGKTYIIDDMTYREWEEWKKKRKASA</sequence>
<accession>A0ABX2LMP6</accession>
<proteinExistence type="predicted"/>
<feature type="domain" description="Phage head morphogenesis" evidence="1">
    <location>
        <begin position="159"/>
        <end position="303"/>
    </location>
</feature>
<evidence type="ECO:0000313" key="3">
    <source>
        <dbReference type="Proteomes" id="UP000610527"/>
    </source>
</evidence>
<protein>
    <submittedName>
        <fullName evidence="2">Phage head morphogenesis protein</fullName>
    </submittedName>
</protein>
<evidence type="ECO:0000313" key="2">
    <source>
        <dbReference type="EMBL" id="NUI83528.1"/>
    </source>
</evidence>
<keyword evidence="3" id="KW-1185">Reference proteome</keyword>
<gene>
    <name evidence="2" type="ORF">HUN84_12580</name>
</gene>
<organism evidence="2 3">
    <name type="scientific">Staphylococcus borealis</name>
    <dbReference type="NCBI Taxonomy" id="2742203"/>
    <lineage>
        <taxon>Bacteria</taxon>
        <taxon>Bacillati</taxon>
        <taxon>Bacillota</taxon>
        <taxon>Bacilli</taxon>
        <taxon>Bacillales</taxon>
        <taxon>Staphylococcaceae</taxon>
        <taxon>Staphylococcus</taxon>
    </lineage>
</organism>
<dbReference type="Pfam" id="PF04233">
    <property type="entry name" value="Phage_Mu_F"/>
    <property type="match status" value="1"/>
</dbReference>
<comment type="caution">
    <text evidence="2">The sequence shown here is derived from an EMBL/GenBank/DDBJ whole genome shotgun (WGS) entry which is preliminary data.</text>
</comment>
<dbReference type="EMBL" id="JABVEG010000015">
    <property type="protein sequence ID" value="NUI83528.1"/>
    <property type="molecule type" value="Genomic_DNA"/>
</dbReference>